<dbReference type="InParanoid" id="W2RVX4"/>
<dbReference type="GO" id="GO:0000287">
    <property type="term" value="F:magnesium ion binding"/>
    <property type="evidence" value="ECO:0007669"/>
    <property type="project" value="InterPro"/>
</dbReference>
<comment type="catalytic activity">
    <reaction evidence="15">
        <text>2-[(2R,5Z)-2-carboxy-4-methylthiazol-5(2H)-ylidene]ethyl phosphate + 4-amino-2-methyl-5-(diphosphooxymethyl)pyrimidine + 2 H(+) = thiamine phosphate + CO2 + diphosphate</text>
        <dbReference type="Rhea" id="RHEA:47844"/>
        <dbReference type="ChEBI" id="CHEBI:15378"/>
        <dbReference type="ChEBI" id="CHEBI:16526"/>
        <dbReference type="ChEBI" id="CHEBI:33019"/>
        <dbReference type="ChEBI" id="CHEBI:37575"/>
        <dbReference type="ChEBI" id="CHEBI:57841"/>
        <dbReference type="ChEBI" id="CHEBI:62899"/>
        <dbReference type="EC" id="2.5.1.3"/>
    </reaction>
</comment>
<dbReference type="NCBIfam" id="NF006830">
    <property type="entry name" value="PRK09355.1"/>
    <property type="match status" value="1"/>
</dbReference>
<protein>
    <submittedName>
        <fullName evidence="19">Hydroxyethylthiazole kinase</fullName>
    </submittedName>
</protein>
<dbReference type="STRING" id="1220924.W2RVX4"/>
<comment type="similarity">
    <text evidence="17">In the N-terminal section; belongs to the thiamine-phosphate synthase family.</text>
</comment>
<dbReference type="EMBL" id="KB822721">
    <property type="protein sequence ID" value="ETN39849.1"/>
    <property type="molecule type" value="Genomic_DNA"/>
</dbReference>
<dbReference type="GO" id="GO:0009229">
    <property type="term" value="P:thiamine diphosphate biosynthetic process"/>
    <property type="evidence" value="ECO:0007669"/>
    <property type="project" value="UniProtKB-UniPathway"/>
</dbReference>
<dbReference type="HOGENOM" id="CLU_019943_1_1_1"/>
<dbReference type="UniPathway" id="UPA00060">
    <property type="reaction ID" value="UER00139"/>
</dbReference>
<dbReference type="InterPro" id="IPR013785">
    <property type="entry name" value="Aldolase_TIM"/>
</dbReference>
<evidence type="ECO:0000256" key="4">
    <source>
        <dbReference type="ARBA" id="ARBA00004868"/>
    </source>
</evidence>
<dbReference type="GO" id="GO:0005524">
    <property type="term" value="F:ATP binding"/>
    <property type="evidence" value="ECO:0007669"/>
    <property type="project" value="UniProtKB-KW"/>
</dbReference>
<evidence type="ECO:0000256" key="1">
    <source>
        <dbReference type="ARBA" id="ARBA00001771"/>
    </source>
</evidence>
<proteinExistence type="inferred from homology"/>
<organism evidence="19 20">
    <name type="scientific">Cyphellophora europaea (strain CBS 101466)</name>
    <name type="common">Phialophora europaea</name>
    <dbReference type="NCBI Taxonomy" id="1220924"/>
    <lineage>
        <taxon>Eukaryota</taxon>
        <taxon>Fungi</taxon>
        <taxon>Dikarya</taxon>
        <taxon>Ascomycota</taxon>
        <taxon>Pezizomycotina</taxon>
        <taxon>Eurotiomycetes</taxon>
        <taxon>Chaetothyriomycetidae</taxon>
        <taxon>Chaetothyriales</taxon>
        <taxon>Cyphellophoraceae</taxon>
        <taxon>Cyphellophora</taxon>
    </lineage>
</organism>
<dbReference type="PRINTS" id="PR01099">
    <property type="entry name" value="HYETHTZKNASE"/>
</dbReference>
<name>W2RVX4_CYPE1</name>
<comment type="pathway">
    <text evidence="5">Cofactor biosynthesis; thiamine diphosphate biosynthesis; thiamine phosphate from 4-amino-2-methyl-5-diphosphomethylpyrimidine and 4-methyl-5-(2-phosphoethyl)-thiazole: step 1/1.</text>
</comment>
<reference evidence="19 20" key="1">
    <citation type="submission" date="2013-03" db="EMBL/GenBank/DDBJ databases">
        <title>The Genome Sequence of Phialophora europaea CBS 101466.</title>
        <authorList>
            <consortium name="The Broad Institute Genomics Platform"/>
            <person name="Cuomo C."/>
            <person name="de Hoog S."/>
            <person name="Gorbushina A."/>
            <person name="Walker B."/>
            <person name="Young S.K."/>
            <person name="Zeng Q."/>
            <person name="Gargeya S."/>
            <person name="Fitzgerald M."/>
            <person name="Haas B."/>
            <person name="Abouelleil A."/>
            <person name="Allen A.W."/>
            <person name="Alvarado L."/>
            <person name="Arachchi H.M."/>
            <person name="Berlin A.M."/>
            <person name="Chapman S.B."/>
            <person name="Gainer-Dewar J."/>
            <person name="Goldberg J."/>
            <person name="Griggs A."/>
            <person name="Gujja S."/>
            <person name="Hansen M."/>
            <person name="Howarth C."/>
            <person name="Imamovic A."/>
            <person name="Ireland A."/>
            <person name="Larimer J."/>
            <person name="McCowan C."/>
            <person name="Murphy C."/>
            <person name="Pearson M."/>
            <person name="Poon T.W."/>
            <person name="Priest M."/>
            <person name="Roberts A."/>
            <person name="Saif S."/>
            <person name="Shea T."/>
            <person name="Sisk P."/>
            <person name="Sykes S."/>
            <person name="Wortman J."/>
            <person name="Nusbaum C."/>
            <person name="Birren B."/>
        </authorList>
    </citation>
    <scope>NUCLEOTIDE SEQUENCE [LARGE SCALE GENOMIC DNA]</scope>
    <source>
        <strain evidence="19 20">CBS 101466</strain>
    </source>
</reference>
<dbReference type="CDD" id="cd01170">
    <property type="entry name" value="THZ_kinase"/>
    <property type="match status" value="1"/>
</dbReference>
<dbReference type="GeneID" id="19973414"/>
<dbReference type="InterPro" id="IPR036206">
    <property type="entry name" value="ThiamineP_synth_sf"/>
</dbReference>
<dbReference type="InterPro" id="IPR000417">
    <property type="entry name" value="Hyethyz_kinase"/>
</dbReference>
<comment type="catalytic activity">
    <reaction evidence="14">
        <text>2-(2-carboxy-4-methylthiazol-5-yl)ethyl phosphate + 4-amino-2-methyl-5-(diphosphooxymethyl)pyrimidine + 2 H(+) = thiamine phosphate + CO2 + diphosphate</text>
        <dbReference type="Rhea" id="RHEA:47848"/>
        <dbReference type="ChEBI" id="CHEBI:15378"/>
        <dbReference type="ChEBI" id="CHEBI:16526"/>
        <dbReference type="ChEBI" id="CHEBI:33019"/>
        <dbReference type="ChEBI" id="CHEBI:37575"/>
        <dbReference type="ChEBI" id="CHEBI:57841"/>
        <dbReference type="ChEBI" id="CHEBI:62890"/>
        <dbReference type="EC" id="2.5.1.3"/>
    </reaction>
</comment>
<dbReference type="Gene3D" id="3.40.1190.20">
    <property type="match status" value="1"/>
</dbReference>
<dbReference type="VEuPathDB" id="FungiDB:HMPREF1541_06075"/>
<dbReference type="InterPro" id="IPR034291">
    <property type="entry name" value="TMP_synthase"/>
</dbReference>
<evidence type="ECO:0000256" key="6">
    <source>
        <dbReference type="ARBA" id="ARBA00022679"/>
    </source>
</evidence>
<evidence type="ECO:0000256" key="3">
    <source>
        <dbReference type="ARBA" id="ARBA00003814"/>
    </source>
</evidence>
<sequence length="526" mass="55029">MASQSHKKHLDLTLYLVTDSTPAILGDADLTWVVEEAIKGGVSIVQYRDKHADTGDMIETAARLHAVTKQYNVPLLINDRVDVCLAVGAEGVHVGQEDMSLSQVRSLLGPDAIIGVTASSIAEASKAIDGGADYLGVGTMFATPTKTDTKSIIGTKGTQAILQTCSTGTKKSVPCVAIGSINASNVQRVLHQSAHNDNQLSGVAVVSAIMASHDPRAAAKELKALVTSAPEKYYAAAAPGSDIVSDTARLLSKLPAIIAAHVDSSVLCHNMTNTVVQNFAANVCLATGSSPIMSINAREAVDLAKLGGALVINMGTVTPDTINAYLSGMKAYNAAGNPVLFDPVGGGATTLRRDTIKTLLTGGFFSVIKGNEGEISAVAGTSDVQQRGVDSGPSTSTEETKVALVKALARRERCIVLMTGATDYLSDGDRTLAISNGSHWLGRITGSGCALGSTIASYLALHREDKFVAAVAAMLHYEIAAERAATHCTGPGTFIPAFLDELYLLGQEVKDGRYHLSEQNAKLRWL</sequence>
<evidence type="ECO:0000256" key="2">
    <source>
        <dbReference type="ARBA" id="ARBA00001946"/>
    </source>
</evidence>
<dbReference type="NCBIfam" id="TIGR00693">
    <property type="entry name" value="thiE"/>
    <property type="match status" value="1"/>
</dbReference>
<dbReference type="GO" id="GO:0009228">
    <property type="term" value="P:thiamine biosynthetic process"/>
    <property type="evidence" value="ECO:0007669"/>
    <property type="project" value="UniProtKB-KW"/>
</dbReference>
<dbReference type="CDD" id="cd00564">
    <property type="entry name" value="TMP_TenI"/>
    <property type="match status" value="1"/>
</dbReference>
<dbReference type="HAMAP" id="MF_00097">
    <property type="entry name" value="TMP_synthase"/>
    <property type="match status" value="1"/>
</dbReference>
<keyword evidence="6" id="KW-0808">Transferase</keyword>
<dbReference type="SUPFAM" id="SSF51391">
    <property type="entry name" value="Thiamin phosphate synthase"/>
    <property type="match status" value="1"/>
</dbReference>
<dbReference type="AlphaFoldDB" id="W2RVX4"/>
<evidence type="ECO:0000256" key="7">
    <source>
        <dbReference type="ARBA" id="ARBA00022723"/>
    </source>
</evidence>
<comment type="function">
    <text evidence="3">Condenses 4-methyl-5-(beta-hydroxyethyl)thiazole monophosphate (THZ-P) and 2-methyl-4-amino-5-hydroxymethyl pyrimidine pyrophosphate (HMP-PP) to form thiamine monophosphate (TMP).</text>
</comment>
<keyword evidence="20" id="KW-1185">Reference proteome</keyword>
<evidence type="ECO:0000256" key="13">
    <source>
        <dbReference type="ARBA" id="ARBA00047334"/>
    </source>
</evidence>
<dbReference type="NCBIfam" id="TIGR00694">
    <property type="entry name" value="thiM"/>
    <property type="match status" value="1"/>
</dbReference>
<keyword evidence="12" id="KW-0784">Thiamine biosynthesis</keyword>
<dbReference type="Pfam" id="PF02581">
    <property type="entry name" value="TMP-TENI"/>
    <property type="match status" value="1"/>
</dbReference>
<accession>W2RVX4</accession>
<evidence type="ECO:0000256" key="15">
    <source>
        <dbReference type="ARBA" id="ARBA00047883"/>
    </source>
</evidence>
<evidence type="ECO:0000256" key="16">
    <source>
        <dbReference type="ARBA" id="ARBA00061146"/>
    </source>
</evidence>
<dbReference type="HAMAP" id="MF_00228">
    <property type="entry name" value="Thz_kinase"/>
    <property type="match status" value="1"/>
</dbReference>
<evidence type="ECO:0000256" key="14">
    <source>
        <dbReference type="ARBA" id="ARBA00047851"/>
    </source>
</evidence>
<comment type="catalytic activity">
    <reaction evidence="1">
        <text>5-(2-hydroxyethyl)-4-methylthiazole + ATP = 4-methyl-5-(2-phosphooxyethyl)-thiazole + ADP + H(+)</text>
        <dbReference type="Rhea" id="RHEA:24212"/>
        <dbReference type="ChEBI" id="CHEBI:15378"/>
        <dbReference type="ChEBI" id="CHEBI:17957"/>
        <dbReference type="ChEBI" id="CHEBI:30616"/>
        <dbReference type="ChEBI" id="CHEBI:58296"/>
        <dbReference type="ChEBI" id="CHEBI:456216"/>
        <dbReference type="EC" id="2.7.1.50"/>
    </reaction>
</comment>
<evidence type="ECO:0000256" key="12">
    <source>
        <dbReference type="ARBA" id="ARBA00022977"/>
    </source>
</evidence>
<dbReference type="GO" id="GO:0005737">
    <property type="term" value="C:cytoplasm"/>
    <property type="evidence" value="ECO:0007669"/>
    <property type="project" value="TreeGrafter"/>
</dbReference>
<gene>
    <name evidence="19" type="ORF">HMPREF1541_06075</name>
</gene>
<dbReference type="GO" id="GO:0004789">
    <property type="term" value="F:thiamine-phosphate diphosphorylase activity"/>
    <property type="evidence" value="ECO:0007669"/>
    <property type="project" value="UniProtKB-EC"/>
</dbReference>
<keyword evidence="10" id="KW-0067">ATP-binding</keyword>
<dbReference type="Pfam" id="PF02110">
    <property type="entry name" value="HK"/>
    <property type="match status" value="1"/>
</dbReference>
<dbReference type="Gene3D" id="3.20.20.70">
    <property type="entry name" value="Aldolase class I"/>
    <property type="match status" value="1"/>
</dbReference>
<dbReference type="PANTHER" id="PTHR20857:SF23">
    <property type="entry name" value="THIAMINE BIOSYNTHETIC BIFUNCTIONAL ENZYME"/>
    <property type="match status" value="1"/>
</dbReference>
<evidence type="ECO:0000256" key="5">
    <source>
        <dbReference type="ARBA" id="ARBA00005165"/>
    </source>
</evidence>
<dbReference type="RefSeq" id="XP_008718634.1">
    <property type="nucleotide sequence ID" value="XM_008720412.1"/>
</dbReference>
<keyword evidence="9 19" id="KW-0418">Kinase</keyword>
<evidence type="ECO:0000313" key="20">
    <source>
        <dbReference type="Proteomes" id="UP000030752"/>
    </source>
</evidence>
<dbReference type="FunCoup" id="W2RVX4">
    <property type="interactions" value="122"/>
</dbReference>
<keyword evidence="8" id="KW-0547">Nucleotide-binding</keyword>
<comment type="similarity">
    <text evidence="16">In the C-terminal section; belongs to the Thz kinase family.</text>
</comment>
<comment type="catalytic activity">
    <reaction evidence="13">
        <text>4-methyl-5-(2-phosphooxyethyl)-thiazole + 4-amino-2-methyl-5-(diphosphooxymethyl)pyrimidine + H(+) = thiamine phosphate + diphosphate</text>
        <dbReference type="Rhea" id="RHEA:22328"/>
        <dbReference type="ChEBI" id="CHEBI:15378"/>
        <dbReference type="ChEBI" id="CHEBI:33019"/>
        <dbReference type="ChEBI" id="CHEBI:37575"/>
        <dbReference type="ChEBI" id="CHEBI:57841"/>
        <dbReference type="ChEBI" id="CHEBI:58296"/>
        <dbReference type="EC" id="2.5.1.3"/>
    </reaction>
</comment>
<comment type="pathway">
    <text evidence="4">Cofactor biosynthesis; thiamine diphosphate biosynthesis; 4-methyl-5-(2-phosphoethyl)-thiazole from 5-(2-hydroxyethyl)-4-methylthiazole: step 1/1.</text>
</comment>
<comment type="cofactor">
    <cofactor evidence="2">
        <name>Mg(2+)</name>
        <dbReference type="ChEBI" id="CHEBI:18420"/>
    </cofactor>
</comment>
<evidence type="ECO:0000256" key="11">
    <source>
        <dbReference type="ARBA" id="ARBA00022842"/>
    </source>
</evidence>
<feature type="domain" description="Thiamine phosphate synthase/TenI" evidence="18">
    <location>
        <begin position="14"/>
        <end position="209"/>
    </location>
</feature>
<keyword evidence="11" id="KW-0460">Magnesium</keyword>
<evidence type="ECO:0000256" key="10">
    <source>
        <dbReference type="ARBA" id="ARBA00022840"/>
    </source>
</evidence>
<keyword evidence="7" id="KW-0479">Metal-binding</keyword>
<dbReference type="FunFam" id="3.20.20.70:FF:000104">
    <property type="entry name" value="Thiamine biosynthetic bifunctional enzyme"/>
    <property type="match status" value="1"/>
</dbReference>
<evidence type="ECO:0000256" key="8">
    <source>
        <dbReference type="ARBA" id="ARBA00022741"/>
    </source>
</evidence>
<dbReference type="SUPFAM" id="SSF53613">
    <property type="entry name" value="Ribokinase-like"/>
    <property type="match status" value="1"/>
</dbReference>
<dbReference type="FunFam" id="3.40.1190.20:FF:000042">
    <property type="entry name" value="Probable thiamine biosynthetic bifunctional enzyme"/>
    <property type="match status" value="1"/>
</dbReference>
<dbReference type="InterPro" id="IPR022998">
    <property type="entry name" value="ThiamineP_synth_TenI"/>
</dbReference>
<evidence type="ECO:0000313" key="19">
    <source>
        <dbReference type="EMBL" id="ETN39849.1"/>
    </source>
</evidence>
<dbReference type="PANTHER" id="PTHR20857">
    <property type="entry name" value="THIAMINE-PHOSPHATE PYROPHOSPHORYLASE"/>
    <property type="match status" value="1"/>
</dbReference>
<dbReference type="Proteomes" id="UP000030752">
    <property type="component" value="Unassembled WGS sequence"/>
</dbReference>
<dbReference type="GO" id="GO:0004417">
    <property type="term" value="F:hydroxyethylthiazole kinase activity"/>
    <property type="evidence" value="ECO:0007669"/>
    <property type="project" value="UniProtKB-EC"/>
</dbReference>
<dbReference type="OrthoDB" id="4994at2759"/>
<dbReference type="eggNOG" id="ENOG502QS2M">
    <property type="taxonomic scope" value="Eukaryota"/>
</dbReference>
<evidence type="ECO:0000259" key="18">
    <source>
        <dbReference type="Pfam" id="PF02581"/>
    </source>
</evidence>
<evidence type="ECO:0000256" key="17">
    <source>
        <dbReference type="ARBA" id="ARBA00061283"/>
    </source>
</evidence>
<evidence type="ECO:0000256" key="9">
    <source>
        <dbReference type="ARBA" id="ARBA00022777"/>
    </source>
</evidence>
<dbReference type="InterPro" id="IPR029056">
    <property type="entry name" value="Ribokinase-like"/>
</dbReference>